<dbReference type="PROSITE" id="PS00108">
    <property type="entry name" value="PROTEIN_KINASE_ST"/>
    <property type="match status" value="1"/>
</dbReference>
<evidence type="ECO:0000259" key="14">
    <source>
        <dbReference type="PROSITE" id="PS50011"/>
    </source>
</evidence>
<dbReference type="InterPro" id="IPR008271">
    <property type="entry name" value="Ser/Thr_kinase_AS"/>
</dbReference>
<keyword evidence="8" id="KW-1015">Disulfide bond</keyword>
<dbReference type="CDD" id="cd01098">
    <property type="entry name" value="PAN_AP_plant"/>
    <property type="match status" value="1"/>
</dbReference>
<keyword evidence="6 16" id="KW-0418">Kinase</keyword>
<name>A0ABD1HX45_SALDI</name>
<feature type="transmembrane region" description="Helical" evidence="13">
    <location>
        <begin position="6"/>
        <end position="23"/>
    </location>
</feature>
<dbReference type="Gene3D" id="3.30.200.20">
    <property type="entry name" value="Phosphorylase Kinase, domain 1"/>
    <property type="match status" value="1"/>
</dbReference>
<evidence type="ECO:0000256" key="2">
    <source>
        <dbReference type="ARBA" id="ARBA00022527"/>
    </source>
</evidence>
<reference evidence="16 17" key="1">
    <citation type="submission" date="2024-06" db="EMBL/GenBank/DDBJ databases">
        <title>A chromosome level genome sequence of Diviner's sage (Salvia divinorum).</title>
        <authorList>
            <person name="Ford S.A."/>
            <person name="Ro D.-K."/>
            <person name="Ness R.W."/>
            <person name="Phillips M.A."/>
        </authorList>
    </citation>
    <scope>NUCLEOTIDE SEQUENCE [LARGE SCALE GENOMIC DNA]</scope>
    <source>
        <strain evidence="16">SAF-2024a</strain>
        <tissue evidence="16">Leaf</tissue>
    </source>
</reference>
<feature type="compositionally biased region" description="Low complexity" evidence="12">
    <location>
        <begin position="550"/>
        <end position="559"/>
    </location>
</feature>
<keyword evidence="3 16" id="KW-0808">Transferase</keyword>
<keyword evidence="13" id="KW-0472">Membrane</keyword>
<dbReference type="GO" id="GO:0005524">
    <property type="term" value="F:ATP binding"/>
    <property type="evidence" value="ECO:0007669"/>
    <property type="project" value="UniProtKB-KW"/>
</dbReference>
<dbReference type="Pfam" id="PF11883">
    <property type="entry name" value="DUF3403"/>
    <property type="match status" value="1"/>
</dbReference>
<dbReference type="CDD" id="cd14066">
    <property type="entry name" value="STKc_IRAK"/>
    <property type="match status" value="1"/>
</dbReference>
<evidence type="ECO:0000313" key="17">
    <source>
        <dbReference type="Proteomes" id="UP001567538"/>
    </source>
</evidence>
<evidence type="ECO:0000259" key="15">
    <source>
        <dbReference type="PROSITE" id="PS50948"/>
    </source>
</evidence>
<dbReference type="AlphaFoldDB" id="A0ABD1HX45"/>
<dbReference type="GO" id="GO:0004674">
    <property type="term" value="F:protein serine/threonine kinase activity"/>
    <property type="evidence" value="ECO:0007669"/>
    <property type="project" value="UniProtKB-KW"/>
</dbReference>
<evidence type="ECO:0000256" key="3">
    <source>
        <dbReference type="ARBA" id="ARBA00022679"/>
    </source>
</evidence>
<dbReference type="Proteomes" id="UP001567538">
    <property type="component" value="Unassembled WGS sequence"/>
</dbReference>
<sequence>MIIPSYIAITAFIYFYLSLWAGFCRAQGNTNTSTASCGTNGECGPFGSCNTLDVPLCSCLHGFTPQNSRDWESGNWSSGCVREVALNCGNGTTTDRFWKLESMKLSGYTSRSPVPEDQCEGVCLGNCSCIAHAFDNGIGCMLWSVPLINVQKVSTLGSDLYIRLSLVAAAGQKKGFKKIFFVLPIVGFLVLSVCAYCCWKWIARRRGKRETVELGNVMASGSIDTSTPDVSSRVNLEDIPLFKFEELANATDNFSEASRLGKGGFGPVYKGILASGREIAVKRLSTASGQGMQEFMNEVTLISKLQHRNLVRLLGCCAEDREKMLVYEYLSNKSLDFFLFDQSQEVLDWRKRFNIIEGICRGLLYLHRDSRLRIIHRDLKPSNILLDNDWNPKISDFGMARIFEAKQDHVSTVRVVGTYGYMAPEYAMEGRFSEKSDTFSFGVLVLEIATGRRNTRFYPKEGSLNLLGHIWTAWNEDSVTDLIDPRISSSSYRSDVLRCIHIGLLCVQELPKDRPSISAVLSMLSSEVIELPEPKQSAFSTKSSRPDTGSSYSQQSKSSGTLNHVTISMVDGR</sequence>
<dbReference type="SUPFAM" id="SSF56112">
    <property type="entry name" value="Protein kinase-like (PK-like)"/>
    <property type="match status" value="1"/>
</dbReference>
<evidence type="ECO:0000256" key="5">
    <source>
        <dbReference type="ARBA" id="ARBA00022741"/>
    </source>
</evidence>
<keyword evidence="5" id="KW-0547">Nucleotide-binding</keyword>
<dbReference type="InterPro" id="IPR001245">
    <property type="entry name" value="Ser-Thr/Tyr_kinase_cat_dom"/>
</dbReference>
<evidence type="ECO:0000313" key="16">
    <source>
        <dbReference type="EMBL" id="KAL1560148.1"/>
    </source>
</evidence>
<dbReference type="InterPro" id="IPR011009">
    <property type="entry name" value="Kinase-like_dom_sf"/>
</dbReference>
<organism evidence="16 17">
    <name type="scientific">Salvia divinorum</name>
    <name type="common">Maria pastora</name>
    <name type="synonym">Diviner's sage</name>
    <dbReference type="NCBI Taxonomy" id="28513"/>
    <lineage>
        <taxon>Eukaryota</taxon>
        <taxon>Viridiplantae</taxon>
        <taxon>Streptophyta</taxon>
        <taxon>Embryophyta</taxon>
        <taxon>Tracheophyta</taxon>
        <taxon>Spermatophyta</taxon>
        <taxon>Magnoliopsida</taxon>
        <taxon>eudicotyledons</taxon>
        <taxon>Gunneridae</taxon>
        <taxon>Pentapetalae</taxon>
        <taxon>asterids</taxon>
        <taxon>lamiids</taxon>
        <taxon>Lamiales</taxon>
        <taxon>Lamiaceae</taxon>
        <taxon>Nepetoideae</taxon>
        <taxon>Mentheae</taxon>
        <taxon>Salviinae</taxon>
        <taxon>Salvia</taxon>
        <taxon>Salvia subgen. Calosphace</taxon>
    </lineage>
</organism>
<feature type="domain" description="Apple" evidence="15">
    <location>
        <begin position="88"/>
        <end position="165"/>
    </location>
</feature>
<comment type="catalytic activity">
    <reaction evidence="10">
        <text>L-threonyl-[protein] + ATP = O-phospho-L-threonyl-[protein] + ADP + H(+)</text>
        <dbReference type="Rhea" id="RHEA:46608"/>
        <dbReference type="Rhea" id="RHEA-COMP:11060"/>
        <dbReference type="Rhea" id="RHEA-COMP:11605"/>
        <dbReference type="ChEBI" id="CHEBI:15378"/>
        <dbReference type="ChEBI" id="CHEBI:30013"/>
        <dbReference type="ChEBI" id="CHEBI:30616"/>
        <dbReference type="ChEBI" id="CHEBI:61977"/>
        <dbReference type="ChEBI" id="CHEBI:456216"/>
        <dbReference type="EC" id="2.7.11.1"/>
    </reaction>
</comment>
<dbReference type="SMART" id="SM00220">
    <property type="entry name" value="S_TKc"/>
    <property type="match status" value="1"/>
</dbReference>
<keyword evidence="2 16" id="KW-0723">Serine/threonine-protein kinase</keyword>
<dbReference type="PROSITE" id="PS50948">
    <property type="entry name" value="PAN"/>
    <property type="match status" value="1"/>
</dbReference>
<dbReference type="InterPro" id="IPR003609">
    <property type="entry name" value="Pan_app"/>
</dbReference>
<gene>
    <name evidence="16" type="ORF">AAHA92_10401</name>
</gene>
<dbReference type="EMBL" id="JBEAFC010000004">
    <property type="protein sequence ID" value="KAL1560148.1"/>
    <property type="molecule type" value="Genomic_DNA"/>
</dbReference>
<dbReference type="Gene3D" id="1.10.510.10">
    <property type="entry name" value="Transferase(Phosphotransferase) domain 1"/>
    <property type="match status" value="1"/>
</dbReference>
<comment type="catalytic activity">
    <reaction evidence="11">
        <text>L-seryl-[protein] + ATP = O-phospho-L-seryl-[protein] + ADP + H(+)</text>
        <dbReference type="Rhea" id="RHEA:17989"/>
        <dbReference type="Rhea" id="RHEA-COMP:9863"/>
        <dbReference type="Rhea" id="RHEA-COMP:11604"/>
        <dbReference type="ChEBI" id="CHEBI:15378"/>
        <dbReference type="ChEBI" id="CHEBI:29999"/>
        <dbReference type="ChEBI" id="CHEBI:30616"/>
        <dbReference type="ChEBI" id="CHEBI:83421"/>
        <dbReference type="ChEBI" id="CHEBI:456216"/>
        <dbReference type="EC" id="2.7.11.1"/>
    </reaction>
</comment>
<keyword evidence="4" id="KW-0732">Signal</keyword>
<evidence type="ECO:0000256" key="9">
    <source>
        <dbReference type="ARBA" id="ARBA00023180"/>
    </source>
</evidence>
<dbReference type="Pfam" id="PF07714">
    <property type="entry name" value="PK_Tyr_Ser-Thr"/>
    <property type="match status" value="1"/>
</dbReference>
<evidence type="ECO:0000256" key="6">
    <source>
        <dbReference type="ARBA" id="ARBA00022777"/>
    </source>
</evidence>
<dbReference type="InterPro" id="IPR000858">
    <property type="entry name" value="S_locus_glycoprot_dom"/>
</dbReference>
<evidence type="ECO:0000256" key="11">
    <source>
        <dbReference type="ARBA" id="ARBA00048679"/>
    </source>
</evidence>
<dbReference type="FunFam" id="3.30.200.20:FF:000195">
    <property type="entry name" value="G-type lectin S-receptor-like serine/threonine-protein kinase"/>
    <property type="match status" value="1"/>
</dbReference>
<keyword evidence="7" id="KW-0067">ATP-binding</keyword>
<proteinExistence type="predicted"/>
<keyword evidence="13" id="KW-0812">Transmembrane</keyword>
<evidence type="ECO:0000256" key="12">
    <source>
        <dbReference type="SAM" id="MobiDB-lite"/>
    </source>
</evidence>
<dbReference type="Pfam" id="PF00954">
    <property type="entry name" value="S_locus_glycop"/>
    <property type="match status" value="1"/>
</dbReference>
<dbReference type="InterPro" id="IPR000719">
    <property type="entry name" value="Prot_kinase_dom"/>
</dbReference>
<keyword evidence="13" id="KW-1133">Transmembrane helix</keyword>
<evidence type="ECO:0000256" key="7">
    <source>
        <dbReference type="ARBA" id="ARBA00022840"/>
    </source>
</evidence>
<evidence type="ECO:0000256" key="1">
    <source>
        <dbReference type="ARBA" id="ARBA00012513"/>
    </source>
</evidence>
<evidence type="ECO:0000256" key="8">
    <source>
        <dbReference type="ARBA" id="ARBA00023157"/>
    </source>
</evidence>
<accession>A0ABD1HX45</accession>
<dbReference type="PROSITE" id="PS50011">
    <property type="entry name" value="PROTEIN_KINASE_DOM"/>
    <property type="match status" value="1"/>
</dbReference>
<feature type="domain" description="Protein kinase" evidence="14">
    <location>
        <begin position="254"/>
        <end position="529"/>
    </location>
</feature>
<dbReference type="FunFam" id="1.10.510.10:FF:000060">
    <property type="entry name" value="G-type lectin S-receptor-like serine/threonine-protein kinase"/>
    <property type="match status" value="1"/>
</dbReference>
<keyword evidence="17" id="KW-1185">Reference proteome</keyword>
<feature type="region of interest" description="Disordered" evidence="12">
    <location>
        <begin position="534"/>
        <end position="565"/>
    </location>
</feature>
<evidence type="ECO:0000256" key="13">
    <source>
        <dbReference type="SAM" id="Phobius"/>
    </source>
</evidence>
<comment type="caution">
    <text evidence="16">The sequence shown here is derived from an EMBL/GenBank/DDBJ whole genome shotgun (WGS) entry which is preliminary data.</text>
</comment>
<dbReference type="SMART" id="SM00473">
    <property type="entry name" value="PAN_AP"/>
    <property type="match status" value="1"/>
</dbReference>
<feature type="compositionally biased region" description="Polar residues" evidence="12">
    <location>
        <begin position="537"/>
        <end position="549"/>
    </location>
</feature>
<dbReference type="Pfam" id="PF08276">
    <property type="entry name" value="PAN_2"/>
    <property type="match status" value="1"/>
</dbReference>
<feature type="transmembrane region" description="Helical" evidence="13">
    <location>
        <begin position="179"/>
        <end position="202"/>
    </location>
</feature>
<keyword evidence="9" id="KW-0325">Glycoprotein</keyword>
<dbReference type="InterPro" id="IPR021820">
    <property type="entry name" value="S-locus_recpt_kinase_C"/>
</dbReference>
<dbReference type="EC" id="2.7.11.1" evidence="1"/>
<evidence type="ECO:0000256" key="10">
    <source>
        <dbReference type="ARBA" id="ARBA00047899"/>
    </source>
</evidence>
<dbReference type="PANTHER" id="PTHR27002:SF1082">
    <property type="entry name" value="OS06G0693000 PROTEIN"/>
    <property type="match status" value="1"/>
</dbReference>
<protein>
    <recommendedName>
        <fullName evidence="1">non-specific serine/threonine protein kinase</fullName>
        <ecNumber evidence="1">2.7.11.1</ecNumber>
    </recommendedName>
</protein>
<dbReference type="PANTHER" id="PTHR27002">
    <property type="entry name" value="RECEPTOR-LIKE SERINE/THREONINE-PROTEIN KINASE SD1-8"/>
    <property type="match status" value="1"/>
</dbReference>
<evidence type="ECO:0000256" key="4">
    <source>
        <dbReference type="ARBA" id="ARBA00022729"/>
    </source>
</evidence>